<sequence length="94" mass="10893">MWVSEHGDGSSKKAGIPCRNKIIWKSREGFLLVFLLKYLYLHHCLLFTRNSDNKKAWPLPLGYLMDLWECHKQFTGMAKPMEDLSIDDVIPVGI</sequence>
<evidence type="ECO:0000313" key="2">
    <source>
        <dbReference type="Proteomes" id="UP001242313"/>
    </source>
</evidence>
<evidence type="ECO:0000313" key="1">
    <source>
        <dbReference type="EMBL" id="MDQ0415689.1"/>
    </source>
</evidence>
<comment type="caution">
    <text evidence="1">The sequence shown here is derived from an EMBL/GenBank/DDBJ whole genome shotgun (WGS) entry which is preliminary data.</text>
</comment>
<name>A0ABU0G285_9BACI</name>
<dbReference type="EMBL" id="JAUSUN010000044">
    <property type="protein sequence ID" value="MDQ0415689.1"/>
    <property type="molecule type" value="Genomic_DNA"/>
</dbReference>
<dbReference type="Proteomes" id="UP001242313">
    <property type="component" value="Unassembled WGS sequence"/>
</dbReference>
<proteinExistence type="predicted"/>
<accession>A0ABU0G285</accession>
<reference evidence="1 2" key="1">
    <citation type="submission" date="2023-07" db="EMBL/GenBank/DDBJ databases">
        <title>Genomic Encyclopedia of Type Strains, Phase IV (KMG-IV): sequencing the most valuable type-strain genomes for metagenomic binning, comparative biology and taxonomic classification.</title>
        <authorList>
            <person name="Goeker M."/>
        </authorList>
    </citation>
    <scope>NUCLEOTIDE SEQUENCE [LARGE SCALE GENOMIC DNA]</scope>
    <source>
        <strain evidence="1 2">DSM 19598</strain>
    </source>
</reference>
<gene>
    <name evidence="1" type="ORF">J2S25_003916</name>
</gene>
<keyword evidence="2" id="KW-1185">Reference proteome</keyword>
<protein>
    <submittedName>
        <fullName evidence="1">Uncharacterized protein</fullName>
    </submittedName>
</protein>
<organism evidence="1 2">
    <name type="scientific">Mesobacillus stamsii</name>
    <dbReference type="NCBI Taxonomy" id="225347"/>
    <lineage>
        <taxon>Bacteria</taxon>
        <taxon>Bacillati</taxon>
        <taxon>Bacillota</taxon>
        <taxon>Bacilli</taxon>
        <taxon>Bacillales</taxon>
        <taxon>Bacillaceae</taxon>
        <taxon>Mesobacillus</taxon>
    </lineage>
</organism>